<dbReference type="Proteomes" id="UP000295169">
    <property type="component" value="Unassembled WGS sequence"/>
</dbReference>
<dbReference type="EMBL" id="SMMU01000035">
    <property type="protein sequence ID" value="TCL22062.1"/>
    <property type="molecule type" value="Genomic_DNA"/>
</dbReference>
<dbReference type="AlphaFoldDB" id="A0A4R1PBA3"/>
<evidence type="ECO:0000313" key="2">
    <source>
        <dbReference type="Proteomes" id="UP000295169"/>
    </source>
</evidence>
<comment type="caution">
    <text evidence="1">The sequence shown here is derived from an EMBL/GenBank/DDBJ whole genome shotgun (WGS) entry which is preliminary data.</text>
</comment>
<evidence type="ECO:0000313" key="1">
    <source>
        <dbReference type="EMBL" id="TCL22062.1"/>
    </source>
</evidence>
<accession>A0A4R1PBA3</accession>
<sequence>MAKANEEKWYEVLEQSYIGDQLRSPGDLVQFSGEAGHNLRPLSDEELKKKGLA</sequence>
<gene>
    <name evidence="1" type="ORF">EV691_13511</name>
</gene>
<protein>
    <submittedName>
        <fullName evidence="1">Uncharacterized protein</fullName>
    </submittedName>
</protein>
<name>A0A4R1PBA3_9GAMM</name>
<organism evidence="1 2">
    <name type="scientific">Azotobacter chroococcum</name>
    <dbReference type="NCBI Taxonomy" id="353"/>
    <lineage>
        <taxon>Bacteria</taxon>
        <taxon>Pseudomonadati</taxon>
        <taxon>Pseudomonadota</taxon>
        <taxon>Gammaproteobacteria</taxon>
        <taxon>Pseudomonadales</taxon>
        <taxon>Pseudomonadaceae</taxon>
        <taxon>Azotobacter</taxon>
    </lineage>
</organism>
<dbReference type="RefSeq" id="WP_165496579.1">
    <property type="nucleotide sequence ID" value="NZ_JBHLST010000030.1"/>
</dbReference>
<proteinExistence type="predicted"/>
<reference evidence="1 2" key="1">
    <citation type="submission" date="2019-03" db="EMBL/GenBank/DDBJ databases">
        <title>Genomic Encyclopedia of Type Strains, Phase IV (KMG-IV): sequencing the most valuable type-strain genomes for metagenomic binning, comparative biology and taxonomic classification.</title>
        <authorList>
            <person name="Goeker M."/>
        </authorList>
    </citation>
    <scope>NUCLEOTIDE SEQUENCE [LARGE SCALE GENOMIC DNA]</scope>
    <source>
        <strain evidence="1 2">DSM 2286</strain>
    </source>
</reference>